<accession>A0A5E7PPV7</accession>
<dbReference type="EMBL" id="CABVHB010000056">
    <property type="protein sequence ID" value="VVN31747.1"/>
    <property type="molecule type" value="Genomic_DNA"/>
</dbReference>
<gene>
    <name evidence="1" type="ORF">PS673_04850</name>
</gene>
<name>A0A5E7PPV7_PSEFL</name>
<proteinExistence type="predicted"/>
<dbReference type="Proteomes" id="UP000344274">
    <property type="component" value="Unassembled WGS sequence"/>
</dbReference>
<reference evidence="1 2" key="1">
    <citation type="submission" date="2019-09" db="EMBL/GenBank/DDBJ databases">
        <authorList>
            <person name="Chandra G."/>
            <person name="Truman W A."/>
        </authorList>
    </citation>
    <scope>NUCLEOTIDE SEQUENCE [LARGE SCALE GENOMIC DNA]</scope>
    <source>
        <strain evidence="1">PS673</strain>
    </source>
</reference>
<evidence type="ECO:0000313" key="1">
    <source>
        <dbReference type="EMBL" id="VVN31747.1"/>
    </source>
</evidence>
<dbReference type="AlphaFoldDB" id="A0A5E7PPV7"/>
<protein>
    <submittedName>
        <fullName evidence="1">Uncharacterized protein</fullName>
    </submittedName>
</protein>
<organism evidence="1 2">
    <name type="scientific">Pseudomonas fluorescens</name>
    <dbReference type="NCBI Taxonomy" id="294"/>
    <lineage>
        <taxon>Bacteria</taxon>
        <taxon>Pseudomonadati</taxon>
        <taxon>Pseudomonadota</taxon>
        <taxon>Gammaproteobacteria</taxon>
        <taxon>Pseudomonadales</taxon>
        <taxon>Pseudomonadaceae</taxon>
        <taxon>Pseudomonas</taxon>
    </lineage>
</organism>
<sequence>MRYSTVVVGVRSKGVVAIGTDGQRTDTDDGRCLACGETAGHASDGEAGDAERRLGIAIVGQYITRCDAVFGQSASISGHYARGVDGRDGCGGLVAGIERSGGSSEIRTIGCEADGRIDAGSGGVEHHGAVTTTGGTARTCDSRAGSGGFKVFCRVGTGSNGLLQLFYRRRGLRGGGCQISAGVWSVGAPLSVTAQIEGAAIGQLQGYGTGKAGVDLVTGEQLVAFNENSADALWGHHENLTDNAFDDGNNTAH</sequence>
<evidence type="ECO:0000313" key="2">
    <source>
        <dbReference type="Proteomes" id="UP000344274"/>
    </source>
</evidence>